<sequence>MAIYLKELRDIANCIDTCKRDVNIANVTGTSASIVGGLLAIGGLIASPFTFGVSLALTGVGLGVGVAGGVTNIGASITDHVTQKKKTDKMKTIIELFEKDNKIMSESLCQIQQSIEVLIRMREETISTSSAIGATQAFSKSLNPVLIVTSNVTRNALKAAKALSGVLSGLLLVWDVYCLAKDAKDLHEGSKTELAREIRKAADAVDEMIGEYRKAYQKIVECAVSQMMSD</sequence>
<dbReference type="GO" id="GO:0006869">
    <property type="term" value="P:lipid transport"/>
    <property type="evidence" value="ECO:0007669"/>
    <property type="project" value="InterPro"/>
</dbReference>
<reference evidence="2 3" key="1">
    <citation type="journal article" date="2018" name="Nat. Ecol. Evol.">
        <title>Shark genomes provide insights into elasmobranch evolution and the origin of vertebrates.</title>
        <authorList>
            <person name="Hara Y"/>
            <person name="Yamaguchi K"/>
            <person name="Onimaru K"/>
            <person name="Kadota M"/>
            <person name="Koyanagi M"/>
            <person name="Keeley SD"/>
            <person name="Tatsumi K"/>
            <person name="Tanaka K"/>
            <person name="Motone F"/>
            <person name="Kageyama Y"/>
            <person name="Nozu R"/>
            <person name="Adachi N"/>
            <person name="Nishimura O"/>
            <person name="Nakagawa R"/>
            <person name="Tanegashima C"/>
            <person name="Kiyatake I"/>
            <person name="Matsumoto R"/>
            <person name="Murakumo K"/>
            <person name="Nishida K"/>
            <person name="Terakita A"/>
            <person name="Kuratani S"/>
            <person name="Sato K"/>
            <person name="Hyodo S Kuraku.S."/>
        </authorList>
    </citation>
    <scope>NUCLEOTIDE SEQUENCE [LARGE SCALE GENOMIC DNA]</scope>
</reference>
<dbReference type="STRING" id="137246.A0A401RKJ2"/>
<comment type="similarity">
    <text evidence="1">Belongs to the apolipoprotein L family.</text>
</comment>
<dbReference type="PANTHER" id="PTHR14096:SF28">
    <property type="entry name" value="APOLIPOPROTEIN L, 1-RELATED"/>
    <property type="match status" value="1"/>
</dbReference>
<comment type="caution">
    <text evidence="2">The sequence shown here is derived from an EMBL/GenBank/DDBJ whole genome shotgun (WGS) entry which is preliminary data.</text>
</comment>
<dbReference type="OMA" id="EMKECVF"/>
<evidence type="ECO:0000256" key="1">
    <source>
        <dbReference type="ARBA" id="ARBA00010090"/>
    </source>
</evidence>
<gene>
    <name evidence="2" type="ORF">chiPu_0020866</name>
</gene>
<evidence type="ECO:0000313" key="3">
    <source>
        <dbReference type="Proteomes" id="UP000287033"/>
    </source>
</evidence>
<proteinExistence type="inferred from homology"/>
<dbReference type="AlphaFoldDB" id="A0A401RKJ2"/>
<organism evidence="2 3">
    <name type="scientific">Chiloscyllium punctatum</name>
    <name type="common">Brownbanded bambooshark</name>
    <name type="synonym">Hemiscyllium punctatum</name>
    <dbReference type="NCBI Taxonomy" id="137246"/>
    <lineage>
        <taxon>Eukaryota</taxon>
        <taxon>Metazoa</taxon>
        <taxon>Chordata</taxon>
        <taxon>Craniata</taxon>
        <taxon>Vertebrata</taxon>
        <taxon>Chondrichthyes</taxon>
        <taxon>Elasmobranchii</taxon>
        <taxon>Galeomorphii</taxon>
        <taxon>Galeoidea</taxon>
        <taxon>Orectolobiformes</taxon>
        <taxon>Hemiscylliidae</taxon>
        <taxon>Chiloscyllium</taxon>
    </lineage>
</organism>
<protein>
    <submittedName>
        <fullName evidence="2">Uncharacterized protein</fullName>
    </submittedName>
</protein>
<evidence type="ECO:0000313" key="2">
    <source>
        <dbReference type="EMBL" id="GCC18701.1"/>
    </source>
</evidence>
<dbReference type="GO" id="GO:0016020">
    <property type="term" value="C:membrane"/>
    <property type="evidence" value="ECO:0007669"/>
    <property type="project" value="TreeGrafter"/>
</dbReference>
<dbReference type="EMBL" id="BEZZ01003032">
    <property type="protein sequence ID" value="GCC18701.1"/>
    <property type="molecule type" value="Genomic_DNA"/>
</dbReference>
<name>A0A401RKJ2_CHIPU</name>
<accession>A0A401RKJ2</accession>
<dbReference type="Proteomes" id="UP000287033">
    <property type="component" value="Unassembled WGS sequence"/>
</dbReference>
<dbReference type="GO" id="GO:0008289">
    <property type="term" value="F:lipid binding"/>
    <property type="evidence" value="ECO:0007669"/>
    <property type="project" value="InterPro"/>
</dbReference>
<dbReference type="GO" id="GO:0005576">
    <property type="term" value="C:extracellular region"/>
    <property type="evidence" value="ECO:0007669"/>
    <property type="project" value="InterPro"/>
</dbReference>
<dbReference type="Pfam" id="PF05461">
    <property type="entry name" value="ApoL"/>
    <property type="match status" value="2"/>
</dbReference>
<dbReference type="OrthoDB" id="6363454at2759"/>
<dbReference type="PANTHER" id="PTHR14096">
    <property type="entry name" value="APOLIPOPROTEIN L"/>
    <property type="match status" value="1"/>
</dbReference>
<dbReference type="GO" id="GO:0042157">
    <property type="term" value="P:lipoprotein metabolic process"/>
    <property type="evidence" value="ECO:0007669"/>
    <property type="project" value="InterPro"/>
</dbReference>
<keyword evidence="3" id="KW-1185">Reference proteome</keyword>
<dbReference type="InterPro" id="IPR008405">
    <property type="entry name" value="ApoL"/>
</dbReference>